<dbReference type="Gene3D" id="3.30.70.330">
    <property type="match status" value="1"/>
</dbReference>
<dbReference type="SMART" id="SM00360">
    <property type="entry name" value="RRM"/>
    <property type="match status" value="1"/>
</dbReference>
<comment type="caution">
    <text evidence="8">The sequence shown here is derived from an EMBL/GenBank/DDBJ whole genome shotgun (WGS) entry which is preliminary data.</text>
</comment>
<evidence type="ECO:0000259" key="7">
    <source>
        <dbReference type="PROSITE" id="PS50102"/>
    </source>
</evidence>
<dbReference type="GO" id="GO:0071013">
    <property type="term" value="C:catalytic step 2 spliceosome"/>
    <property type="evidence" value="ECO:0007669"/>
    <property type="project" value="TreeGrafter"/>
</dbReference>
<dbReference type="GO" id="GO:0005686">
    <property type="term" value="C:U2 snRNP"/>
    <property type="evidence" value="ECO:0007669"/>
    <property type="project" value="TreeGrafter"/>
</dbReference>
<dbReference type="Pfam" id="PF00076">
    <property type="entry name" value="RRM_1"/>
    <property type="match status" value="1"/>
</dbReference>
<protein>
    <submittedName>
        <fullName evidence="8">Splicing factor 3B subunit 6</fullName>
    </submittedName>
</protein>
<evidence type="ECO:0000313" key="9">
    <source>
        <dbReference type="Proteomes" id="UP001211907"/>
    </source>
</evidence>
<accession>A0AAD5T4D5</accession>
<organism evidence="8 9">
    <name type="scientific">Physocladia obscura</name>
    <dbReference type="NCBI Taxonomy" id="109957"/>
    <lineage>
        <taxon>Eukaryota</taxon>
        <taxon>Fungi</taxon>
        <taxon>Fungi incertae sedis</taxon>
        <taxon>Chytridiomycota</taxon>
        <taxon>Chytridiomycota incertae sedis</taxon>
        <taxon>Chytridiomycetes</taxon>
        <taxon>Chytridiales</taxon>
        <taxon>Chytriomycetaceae</taxon>
        <taxon>Physocladia</taxon>
    </lineage>
</organism>
<name>A0AAD5T4D5_9FUNG</name>
<dbReference type="AlphaFoldDB" id="A0AAD5T4D5"/>
<dbReference type="CDD" id="cd12241">
    <property type="entry name" value="RRM_SF3B14"/>
    <property type="match status" value="1"/>
</dbReference>
<keyword evidence="4" id="KW-0508">mRNA splicing</keyword>
<dbReference type="PROSITE" id="PS50102">
    <property type="entry name" value="RRM"/>
    <property type="match status" value="1"/>
</dbReference>
<dbReference type="GO" id="GO:0000398">
    <property type="term" value="P:mRNA splicing, via spliceosome"/>
    <property type="evidence" value="ECO:0007669"/>
    <property type="project" value="TreeGrafter"/>
</dbReference>
<proteinExistence type="predicted"/>
<keyword evidence="2" id="KW-0507">mRNA processing</keyword>
<dbReference type="InterPro" id="IPR012677">
    <property type="entry name" value="Nucleotide-bd_a/b_plait_sf"/>
</dbReference>
<evidence type="ECO:0000256" key="2">
    <source>
        <dbReference type="ARBA" id="ARBA00022664"/>
    </source>
</evidence>
<dbReference type="InterPro" id="IPR000504">
    <property type="entry name" value="RRM_dom"/>
</dbReference>
<sequence>MAFAGGARGAGAVRLPAEVNRILFVRNLPFKISADEMYDLFGKYGPIRQIRVSSSPDTKGTAFVVYEDIMDAKAACDHLSGFNIMGRYLIVLYFSPSKQTKKSDLASKEAELAEMKAKYGEA</sequence>
<evidence type="ECO:0000256" key="4">
    <source>
        <dbReference type="ARBA" id="ARBA00023187"/>
    </source>
</evidence>
<dbReference type="GO" id="GO:0003723">
    <property type="term" value="F:RNA binding"/>
    <property type="evidence" value="ECO:0007669"/>
    <property type="project" value="UniProtKB-UniRule"/>
</dbReference>
<keyword evidence="5" id="KW-0539">Nucleus</keyword>
<feature type="domain" description="RRM" evidence="7">
    <location>
        <begin position="21"/>
        <end position="96"/>
    </location>
</feature>
<dbReference type="InterPro" id="IPR035979">
    <property type="entry name" value="RBD_domain_sf"/>
</dbReference>
<evidence type="ECO:0000313" key="8">
    <source>
        <dbReference type="EMBL" id="KAJ3130583.1"/>
    </source>
</evidence>
<dbReference type="GO" id="GO:0071011">
    <property type="term" value="C:precatalytic spliceosome"/>
    <property type="evidence" value="ECO:0007669"/>
    <property type="project" value="TreeGrafter"/>
</dbReference>
<dbReference type="PANTHER" id="PTHR45880:SF1">
    <property type="entry name" value="RNA-BINDING MOTIF PROTEIN, X-LINKED 2"/>
    <property type="match status" value="1"/>
</dbReference>
<dbReference type="InterPro" id="IPR034150">
    <property type="entry name" value="SF3B6_RRM"/>
</dbReference>
<evidence type="ECO:0000256" key="3">
    <source>
        <dbReference type="ARBA" id="ARBA00022884"/>
    </source>
</evidence>
<evidence type="ECO:0000256" key="5">
    <source>
        <dbReference type="ARBA" id="ARBA00023242"/>
    </source>
</evidence>
<keyword evidence="3 6" id="KW-0694">RNA-binding</keyword>
<comment type="subcellular location">
    <subcellularLocation>
        <location evidence="1">Nucleus</location>
    </subcellularLocation>
</comment>
<dbReference type="FunFam" id="3.30.70.330:FF:000286">
    <property type="entry name" value="Putative pre-mRNA branch site protein p14"/>
    <property type="match status" value="1"/>
</dbReference>
<evidence type="ECO:0000256" key="6">
    <source>
        <dbReference type="PROSITE-ProRule" id="PRU00176"/>
    </source>
</evidence>
<dbReference type="InterPro" id="IPR051847">
    <property type="entry name" value="RNA_proc/Spliceosome_comp"/>
</dbReference>
<gene>
    <name evidence="8" type="primary">SF3B6</name>
    <name evidence="8" type="ORF">HK100_007944</name>
</gene>
<dbReference type="Proteomes" id="UP001211907">
    <property type="component" value="Unassembled WGS sequence"/>
</dbReference>
<dbReference type="SUPFAM" id="SSF54928">
    <property type="entry name" value="RNA-binding domain, RBD"/>
    <property type="match status" value="1"/>
</dbReference>
<dbReference type="PANTHER" id="PTHR45880">
    <property type="entry name" value="RNA-BINDING MOTIF PROTEIN, X-LINKED 2"/>
    <property type="match status" value="1"/>
</dbReference>
<keyword evidence="9" id="KW-1185">Reference proteome</keyword>
<reference evidence="8" key="1">
    <citation type="submission" date="2020-05" db="EMBL/GenBank/DDBJ databases">
        <title>Phylogenomic resolution of chytrid fungi.</title>
        <authorList>
            <person name="Stajich J.E."/>
            <person name="Amses K."/>
            <person name="Simmons R."/>
            <person name="Seto K."/>
            <person name="Myers J."/>
            <person name="Bonds A."/>
            <person name="Quandt C.A."/>
            <person name="Barry K."/>
            <person name="Liu P."/>
            <person name="Grigoriev I."/>
            <person name="Longcore J.E."/>
            <person name="James T.Y."/>
        </authorList>
    </citation>
    <scope>NUCLEOTIDE SEQUENCE</scope>
    <source>
        <strain evidence="8">JEL0513</strain>
    </source>
</reference>
<evidence type="ECO:0000256" key="1">
    <source>
        <dbReference type="ARBA" id="ARBA00004123"/>
    </source>
</evidence>
<dbReference type="EMBL" id="JADGJH010000379">
    <property type="protein sequence ID" value="KAJ3130583.1"/>
    <property type="molecule type" value="Genomic_DNA"/>
</dbReference>